<keyword evidence="5 8" id="KW-0808">Transferase</keyword>
<comment type="similarity">
    <text evidence="2">Belongs to the class-I pyridoxal-phosphate-dependent aminotransferase family.</text>
</comment>
<evidence type="ECO:0000256" key="3">
    <source>
        <dbReference type="ARBA" id="ARBA00011738"/>
    </source>
</evidence>
<reference evidence="8 9" key="1">
    <citation type="submission" date="2019-11" db="EMBL/GenBank/DDBJ databases">
        <authorList>
            <person name="Li X.-J."/>
            <person name="Feng X.-M."/>
        </authorList>
    </citation>
    <scope>NUCLEOTIDE SEQUENCE [LARGE SCALE GENOMIC DNA]</scope>
    <source>
        <strain evidence="8 9">XMNu-373</strain>
    </source>
</reference>
<proteinExistence type="inferred from homology"/>
<protein>
    <submittedName>
        <fullName evidence="8">Aminotransferase class I/II-fold pyridoxal phosphate-dependent enzyme</fullName>
    </submittedName>
</protein>
<name>A0A7K3M3I8_9ACTN</name>
<evidence type="ECO:0000313" key="8">
    <source>
        <dbReference type="EMBL" id="NDL57884.1"/>
    </source>
</evidence>
<evidence type="ECO:0000256" key="1">
    <source>
        <dbReference type="ARBA" id="ARBA00001933"/>
    </source>
</evidence>
<comment type="subunit">
    <text evidence="3">Homodimer.</text>
</comment>
<dbReference type="InterPro" id="IPR015421">
    <property type="entry name" value="PyrdxlP-dep_Trfase_major"/>
</dbReference>
<dbReference type="CDD" id="cd00609">
    <property type="entry name" value="AAT_like"/>
    <property type="match status" value="1"/>
</dbReference>
<dbReference type="InterPro" id="IPR004839">
    <property type="entry name" value="Aminotransferase_I/II_large"/>
</dbReference>
<evidence type="ECO:0000256" key="2">
    <source>
        <dbReference type="ARBA" id="ARBA00007441"/>
    </source>
</evidence>
<dbReference type="GO" id="GO:1901605">
    <property type="term" value="P:alpha-amino acid metabolic process"/>
    <property type="evidence" value="ECO:0007669"/>
    <property type="project" value="TreeGrafter"/>
</dbReference>
<evidence type="ECO:0000256" key="6">
    <source>
        <dbReference type="ARBA" id="ARBA00022898"/>
    </source>
</evidence>
<accession>A0A7K3M3I8</accession>
<dbReference type="Pfam" id="PF00155">
    <property type="entry name" value="Aminotran_1_2"/>
    <property type="match status" value="1"/>
</dbReference>
<dbReference type="Gene3D" id="3.40.640.10">
    <property type="entry name" value="Type I PLP-dependent aspartate aminotransferase-like (Major domain)"/>
    <property type="match status" value="1"/>
</dbReference>
<organism evidence="8 9">
    <name type="scientific">Phytoactinopolyspora mesophila</name>
    <dbReference type="NCBI Taxonomy" id="2650750"/>
    <lineage>
        <taxon>Bacteria</taxon>
        <taxon>Bacillati</taxon>
        <taxon>Actinomycetota</taxon>
        <taxon>Actinomycetes</taxon>
        <taxon>Jiangellales</taxon>
        <taxon>Jiangellaceae</taxon>
        <taxon>Phytoactinopolyspora</taxon>
    </lineage>
</organism>
<evidence type="ECO:0000313" key="9">
    <source>
        <dbReference type="Proteomes" id="UP000460435"/>
    </source>
</evidence>
<dbReference type="PANTHER" id="PTHR42790:SF19">
    <property type="entry name" value="KYNURENINE_ALPHA-AMINOADIPATE AMINOTRANSFERASE, MITOCHONDRIAL"/>
    <property type="match status" value="1"/>
</dbReference>
<evidence type="ECO:0000256" key="5">
    <source>
        <dbReference type="ARBA" id="ARBA00022679"/>
    </source>
</evidence>
<comment type="caution">
    <text evidence="8">The sequence shown here is derived from an EMBL/GenBank/DDBJ whole genome shotgun (WGS) entry which is preliminary data.</text>
</comment>
<keyword evidence="6" id="KW-0663">Pyridoxal phosphate</keyword>
<dbReference type="FunFam" id="3.40.640.10:FF:000053">
    <property type="entry name" value="Aminotransferase, class I"/>
    <property type="match status" value="1"/>
</dbReference>
<feature type="domain" description="Aminotransferase class I/classII large" evidence="7">
    <location>
        <begin position="48"/>
        <end position="377"/>
    </location>
</feature>
<dbReference type="AlphaFoldDB" id="A0A7K3M3I8"/>
<dbReference type="GO" id="GO:0008483">
    <property type="term" value="F:transaminase activity"/>
    <property type="evidence" value="ECO:0007669"/>
    <property type="project" value="UniProtKB-KW"/>
</dbReference>
<comment type="cofactor">
    <cofactor evidence="1">
        <name>pyridoxal 5'-phosphate</name>
        <dbReference type="ChEBI" id="CHEBI:597326"/>
    </cofactor>
</comment>
<keyword evidence="9" id="KW-1185">Reference proteome</keyword>
<sequence>MTASEVRSLFAVASRPEVVSLAGGMPNISGLPMDVVGSLLNNLIEKRGLTALQYGSGQGDPRLREQICEVMSATGVRGHPDDVTVTVGSQQALDLVTRIFIDPGDVILAEAPSYVGALSTFRSYQAEVVHVEMDDEGLIPDRLREAIRAVNASGRRIKFLYTIPSYHNPAGVTLPAERRTEILRICRQEDLLIIEDDPYGLLGFDGEVPRAMRADDDEGVVYLGSFSKTFAPGFRVGWTLAPHAVREKLVLAAESSVLCPPTFSQLAVSEYLSGYDWRGQVKAFRELYRERRDAMLGALSDLMPEGTHWTHPSGGFYVWLTLPEGLDTKAMLPRAVTNRVAYVPGTAFYADGFGSRSMRLSYCYPTPERIREGVRRLAQVVEQEVELRTAFGASTSSRRPGLDAPAPDQS</sequence>
<dbReference type="Proteomes" id="UP000460435">
    <property type="component" value="Unassembled WGS sequence"/>
</dbReference>
<keyword evidence="4 8" id="KW-0032">Aminotransferase</keyword>
<dbReference type="InterPro" id="IPR050859">
    <property type="entry name" value="Class-I_PLP-dep_aminotransf"/>
</dbReference>
<dbReference type="InterPro" id="IPR015424">
    <property type="entry name" value="PyrdxlP-dep_Trfase"/>
</dbReference>
<dbReference type="PANTHER" id="PTHR42790">
    <property type="entry name" value="AMINOTRANSFERASE"/>
    <property type="match status" value="1"/>
</dbReference>
<dbReference type="GO" id="GO:0030170">
    <property type="term" value="F:pyridoxal phosphate binding"/>
    <property type="evidence" value="ECO:0007669"/>
    <property type="project" value="InterPro"/>
</dbReference>
<gene>
    <name evidence="8" type="ORF">F7O44_12435</name>
</gene>
<dbReference type="InterPro" id="IPR015422">
    <property type="entry name" value="PyrdxlP-dep_Trfase_small"/>
</dbReference>
<evidence type="ECO:0000259" key="7">
    <source>
        <dbReference type="Pfam" id="PF00155"/>
    </source>
</evidence>
<dbReference type="EMBL" id="WLZY01000004">
    <property type="protein sequence ID" value="NDL57884.1"/>
    <property type="molecule type" value="Genomic_DNA"/>
</dbReference>
<evidence type="ECO:0000256" key="4">
    <source>
        <dbReference type="ARBA" id="ARBA00022576"/>
    </source>
</evidence>
<dbReference type="Gene3D" id="3.90.1150.10">
    <property type="entry name" value="Aspartate Aminotransferase, domain 1"/>
    <property type="match status" value="1"/>
</dbReference>
<dbReference type="SUPFAM" id="SSF53383">
    <property type="entry name" value="PLP-dependent transferases"/>
    <property type="match status" value="1"/>
</dbReference>